<dbReference type="GO" id="GO:0016747">
    <property type="term" value="F:acyltransferase activity, transferring groups other than amino-acyl groups"/>
    <property type="evidence" value="ECO:0007669"/>
    <property type="project" value="TreeGrafter"/>
</dbReference>
<gene>
    <name evidence="2" type="ORF">Syun_010055</name>
</gene>
<keyword evidence="3" id="KW-1185">Reference proteome</keyword>
<proteinExistence type="inferred from homology"/>
<evidence type="ECO:0000313" key="3">
    <source>
        <dbReference type="Proteomes" id="UP001420932"/>
    </source>
</evidence>
<dbReference type="EMBL" id="JBBNAF010000004">
    <property type="protein sequence ID" value="KAK9151746.1"/>
    <property type="molecule type" value="Genomic_DNA"/>
</dbReference>
<dbReference type="InterPro" id="IPR023213">
    <property type="entry name" value="CAT-like_dom_sf"/>
</dbReference>
<dbReference type="Gene3D" id="3.30.559.10">
    <property type="entry name" value="Chloramphenicol acetyltransferase-like domain"/>
    <property type="match status" value="1"/>
</dbReference>
<dbReference type="InterPro" id="IPR050317">
    <property type="entry name" value="Plant_Fungal_Acyltransferase"/>
</dbReference>
<reference evidence="2 3" key="1">
    <citation type="submission" date="2024-01" db="EMBL/GenBank/DDBJ databases">
        <title>Genome assemblies of Stephania.</title>
        <authorList>
            <person name="Yang L."/>
        </authorList>
    </citation>
    <scope>NUCLEOTIDE SEQUENCE [LARGE SCALE GENOMIC DNA]</scope>
    <source>
        <strain evidence="2">YNDBR</strain>
        <tissue evidence="2">Leaf</tissue>
    </source>
</reference>
<protein>
    <submittedName>
        <fullName evidence="2">Uncharacterized protein</fullName>
    </submittedName>
</protein>
<dbReference type="AlphaFoldDB" id="A0AAP0KFQ1"/>
<organism evidence="2 3">
    <name type="scientific">Stephania yunnanensis</name>
    <dbReference type="NCBI Taxonomy" id="152371"/>
    <lineage>
        <taxon>Eukaryota</taxon>
        <taxon>Viridiplantae</taxon>
        <taxon>Streptophyta</taxon>
        <taxon>Embryophyta</taxon>
        <taxon>Tracheophyta</taxon>
        <taxon>Spermatophyta</taxon>
        <taxon>Magnoliopsida</taxon>
        <taxon>Ranunculales</taxon>
        <taxon>Menispermaceae</taxon>
        <taxon>Menispermoideae</taxon>
        <taxon>Cissampelideae</taxon>
        <taxon>Stephania</taxon>
    </lineage>
</organism>
<evidence type="ECO:0000313" key="2">
    <source>
        <dbReference type="EMBL" id="KAK9151746.1"/>
    </source>
</evidence>
<evidence type="ECO:0000256" key="1">
    <source>
        <dbReference type="ARBA" id="ARBA00009861"/>
    </source>
</evidence>
<dbReference type="PANTHER" id="PTHR31642:SF278">
    <property type="entry name" value="TRYPTAMINE HYDROXYCINNAMOYLTRANSFERASE 1"/>
    <property type="match status" value="1"/>
</dbReference>
<dbReference type="Proteomes" id="UP001420932">
    <property type="component" value="Unassembled WGS sequence"/>
</dbReference>
<accession>A0AAP0KFQ1</accession>
<sequence length="160" mass="18195">MTSNQVIKEALSKLLVYYPHFAGPFIIDDRGRTCIALNNAGIRVIETRLSTTLSEQLPFDPSKEANHLLPPDKGIKKFLQVQLNHYAYDGLIIELTFHHRVFDGHSISIPWQGLTSFDLGVDPGQSTLGLILGCFLLELRKWLNIYYKERWSLLGAAWAR</sequence>
<dbReference type="Pfam" id="PF02458">
    <property type="entry name" value="Transferase"/>
    <property type="match status" value="1"/>
</dbReference>
<comment type="similarity">
    <text evidence="1">Belongs to the plant acyltransferase family.</text>
</comment>
<dbReference type="PANTHER" id="PTHR31642">
    <property type="entry name" value="TRICHOTHECENE 3-O-ACETYLTRANSFERASE"/>
    <property type="match status" value="1"/>
</dbReference>
<name>A0AAP0KFQ1_9MAGN</name>
<comment type="caution">
    <text evidence="2">The sequence shown here is derived from an EMBL/GenBank/DDBJ whole genome shotgun (WGS) entry which is preliminary data.</text>
</comment>